<protein>
    <submittedName>
        <fullName evidence="3">CAP domain-containing protein</fullName>
    </submittedName>
</protein>
<gene>
    <name evidence="3" type="ORF">FRD01_18355</name>
</gene>
<dbReference type="CDD" id="cd05379">
    <property type="entry name" value="CAP_bacterial"/>
    <property type="match status" value="1"/>
</dbReference>
<dbReference type="PROSITE" id="PS51257">
    <property type="entry name" value="PROKAR_LIPOPROTEIN"/>
    <property type="match status" value="1"/>
</dbReference>
<dbReference type="OrthoDB" id="5519898at2"/>
<dbReference type="PANTHER" id="PTHR31157">
    <property type="entry name" value="SCP DOMAIN-CONTAINING PROTEIN"/>
    <property type="match status" value="1"/>
</dbReference>
<evidence type="ECO:0000259" key="2">
    <source>
        <dbReference type="Pfam" id="PF00188"/>
    </source>
</evidence>
<dbReference type="InterPro" id="IPR014044">
    <property type="entry name" value="CAP_dom"/>
</dbReference>
<keyword evidence="4" id="KW-1185">Reference proteome</keyword>
<dbReference type="Gene3D" id="3.40.33.10">
    <property type="entry name" value="CAP"/>
    <property type="match status" value="1"/>
</dbReference>
<dbReference type="SUPFAM" id="SSF55797">
    <property type="entry name" value="PR-1-like"/>
    <property type="match status" value="1"/>
</dbReference>
<evidence type="ECO:0000256" key="1">
    <source>
        <dbReference type="SAM" id="MobiDB-lite"/>
    </source>
</evidence>
<dbReference type="InterPro" id="IPR035940">
    <property type="entry name" value="CAP_sf"/>
</dbReference>
<evidence type="ECO:0000313" key="3">
    <source>
        <dbReference type="EMBL" id="QED29167.1"/>
    </source>
</evidence>
<accession>A0A5B8XVF9</accession>
<proteinExistence type="predicted"/>
<dbReference type="AlphaFoldDB" id="A0A5B8XVF9"/>
<organism evidence="3 4">
    <name type="scientific">Microvenator marinus</name>
    <dbReference type="NCBI Taxonomy" id="2600177"/>
    <lineage>
        <taxon>Bacteria</taxon>
        <taxon>Deltaproteobacteria</taxon>
        <taxon>Bradymonadales</taxon>
        <taxon>Microvenatoraceae</taxon>
        <taxon>Microvenator</taxon>
    </lineage>
</organism>
<evidence type="ECO:0000313" key="4">
    <source>
        <dbReference type="Proteomes" id="UP000321595"/>
    </source>
</evidence>
<name>A0A5B8XVF9_9DELT</name>
<dbReference type="Pfam" id="PF00188">
    <property type="entry name" value="CAP"/>
    <property type="match status" value="1"/>
</dbReference>
<dbReference type="EMBL" id="CP042467">
    <property type="protein sequence ID" value="QED29167.1"/>
    <property type="molecule type" value="Genomic_DNA"/>
</dbReference>
<dbReference type="RefSeq" id="WP_146962303.1">
    <property type="nucleotide sequence ID" value="NZ_CP042467.1"/>
</dbReference>
<feature type="region of interest" description="Disordered" evidence="1">
    <location>
        <begin position="379"/>
        <end position="404"/>
    </location>
</feature>
<feature type="domain" description="SCP" evidence="2">
    <location>
        <begin position="53"/>
        <end position="190"/>
    </location>
</feature>
<dbReference type="KEGG" id="bbae:FRD01_18355"/>
<reference evidence="3 4" key="1">
    <citation type="submission" date="2019-08" db="EMBL/GenBank/DDBJ databases">
        <authorList>
            <person name="Liang Q."/>
        </authorList>
    </citation>
    <scope>NUCLEOTIDE SEQUENCE [LARGE SCALE GENOMIC DNA]</scope>
    <source>
        <strain evidence="3 4">V1718</strain>
    </source>
</reference>
<dbReference type="PANTHER" id="PTHR31157:SF1">
    <property type="entry name" value="SCP DOMAIN-CONTAINING PROTEIN"/>
    <property type="match status" value="1"/>
</dbReference>
<sequence>MKLFFLITSLFFLSCSDGFQTPEAPADADLMSRNFALGEPIDGYPSYEERVVLYLTNQLRTEPQAFNEQGAYAPTPPLRYDAALGRAARFHAKHIIEASCWCEDHSSCCPLEAGPDEPQCAQPASGCGVMDAADRVSMFSPAYSGENMAMGQPTPQSAIEGWTFSEGHWSNINNAGHRLLGTGYYPTAWVQDFGVGGSPPVIGDGIHMGASTSSKFGITYYQPGTGGPRVAMVIVNGECHDLDLVYGTPEHGSFETTVSLDQGCNRYYFHFTDGQGNDITYPSRGSFGVGDGCEFYVEERPADTCSPSGQTCETGDTRACYTGPFGTRDVGVCASGVERCVGSQWTGECLNQIVPGEEICDGTDADCDGEVDEGCEVEEPVVEEPLPDPIDAPTEESPTKESEGCASAGMGYVWLWSFALMMGAFSRRRRR</sequence>
<dbReference type="Proteomes" id="UP000321595">
    <property type="component" value="Chromosome"/>
</dbReference>